<keyword evidence="10" id="KW-1185">Reference proteome</keyword>
<dbReference type="Gene3D" id="2.60.120.1060">
    <property type="entry name" value="NPCBM/NEW2 domain"/>
    <property type="match status" value="1"/>
</dbReference>
<keyword evidence="3" id="KW-0732">Signal</keyword>
<accession>A0ABV8DXI4</accession>
<evidence type="ECO:0000256" key="7">
    <source>
        <dbReference type="ARBA" id="ARBA00023180"/>
    </source>
</evidence>
<organism evidence="9 10">
    <name type="scientific">Nocardia jiangsuensis</name>
    <dbReference type="NCBI Taxonomy" id="1691563"/>
    <lineage>
        <taxon>Bacteria</taxon>
        <taxon>Bacillati</taxon>
        <taxon>Actinomycetota</taxon>
        <taxon>Actinomycetes</taxon>
        <taxon>Mycobacteriales</taxon>
        <taxon>Nocardiaceae</taxon>
        <taxon>Nocardia</taxon>
    </lineage>
</organism>
<dbReference type="Pfam" id="PF08357">
    <property type="entry name" value="SEFIR"/>
    <property type="match status" value="1"/>
</dbReference>
<name>A0ABV8DXI4_9NOCA</name>
<evidence type="ECO:0000313" key="9">
    <source>
        <dbReference type="EMBL" id="MFC3964369.1"/>
    </source>
</evidence>
<dbReference type="RefSeq" id="WP_378614129.1">
    <property type="nucleotide sequence ID" value="NZ_JBHSAX010000017.1"/>
</dbReference>
<dbReference type="Gene3D" id="3.40.50.11530">
    <property type="match status" value="1"/>
</dbReference>
<dbReference type="Proteomes" id="UP001595696">
    <property type="component" value="Unassembled WGS sequence"/>
</dbReference>
<dbReference type="InterPro" id="IPR008979">
    <property type="entry name" value="Galactose-bd-like_sf"/>
</dbReference>
<dbReference type="SUPFAM" id="SSF49785">
    <property type="entry name" value="Galactose-binding domain-like"/>
    <property type="match status" value="1"/>
</dbReference>
<proteinExistence type="predicted"/>
<keyword evidence="4" id="KW-1133">Transmembrane helix</keyword>
<keyword evidence="6" id="KW-0675">Receptor</keyword>
<dbReference type="InterPro" id="IPR013568">
    <property type="entry name" value="SEFIR_dom"/>
</dbReference>
<dbReference type="PANTHER" id="PTHR15583:SF7">
    <property type="entry name" value="INTERLEUKIN CYTOKINE RECEPTOR-RELATED PROTEIN 2"/>
    <property type="match status" value="1"/>
</dbReference>
<dbReference type="PROSITE" id="PS51534">
    <property type="entry name" value="SEFIR"/>
    <property type="match status" value="1"/>
</dbReference>
<dbReference type="EMBL" id="JBHSAX010000017">
    <property type="protein sequence ID" value="MFC3964369.1"/>
    <property type="molecule type" value="Genomic_DNA"/>
</dbReference>
<dbReference type="Pfam" id="PF08305">
    <property type="entry name" value="NPCBM"/>
    <property type="match status" value="1"/>
</dbReference>
<evidence type="ECO:0000256" key="3">
    <source>
        <dbReference type="ARBA" id="ARBA00022729"/>
    </source>
</evidence>
<evidence type="ECO:0000256" key="1">
    <source>
        <dbReference type="ARBA" id="ARBA00004479"/>
    </source>
</evidence>
<keyword evidence="5" id="KW-0472">Membrane</keyword>
<evidence type="ECO:0000256" key="6">
    <source>
        <dbReference type="ARBA" id="ARBA00023170"/>
    </source>
</evidence>
<keyword evidence="7" id="KW-0325">Glycoprotein</keyword>
<gene>
    <name evidence="9" type="ORF">ACFO0B_20495</name>
</gene>
<dbReference type="InterPro" id="IPR013222">
    <property type="entry name" value="Glyco_hyd_98_carb-bd"/>
</dbReference>
<evidence type="ECO:0000259" key="8">
    <source>
        <dbReference type="PROSITE" id="PS51534"/>
    </source>
</evidence>
<sequence length="347" mass="38576">MSVDDRVSGDDIDEGDVPRVFVSYAHDSAAHKEHVLRFCTFLHAELGADVALDVWEDTQRNDWTLWATEQLQKADYVLVIASPEYKRRGEGSVSHDVGRGVQFETLIIRNDLMRDINKERERVLPVVLPGGSKEDFPVYMAPYSTTCYEISEISENGMKRLLGAFSGIAEHPKPQRGTWRGPEYVRGVFDRFEERPRPGRLLTEALRPATCGRDLHFGAADLGGEHFGSSIVHHCANFCGDPRSAVDFMLGKRYRSFEATVGVLDDAVDTRQVGYFQVFADGVAGKQLRVEYGSPEQLRHDVSGVLRLRLVAYRDGKVVSPMLAGVQIAGGREVLLPALAWGNPAVS</sequence>
<evidence type="ECO:0000313" key="10">
    <source>
        <dbReference type="Proteomes" id="UP001595696"/>
    </source>
</evidence>
<evidence type="ECO:0000256" key="4">
    <source>
        <dbReference type="ARBA" id="ARBA00022989"/>
    </source>
</evidence>
<feature type="domain" description="SEFIR" evidence="8">
    <location>
        <begin position="17"/>
        <end position="159"/>
    </location>
</feature>
<dbReference type="PANTHER" id="PTHR15583">
    <property type="entry name" value="INTERLEUKIN-17 RECEPTOR"/>
    <property type="match status" value="1"/>
</dbReference>
<evidence type="ECO:0000256" key="5">
    <source>
        <dbReference type="ARBA" id="ARBA00023136"/>
    </source>
</evidence>
<comment type="caution">
    <text evidence="9">The sequence shown here is derived from an EMBL/GenBank/DDBJ whole genome shotgun (WGS) entry which is preliminary data.</text>
</comment>
<reference evidence="10" key="1">
    <citation type="journal article" date="2019" name="Int. J. Syst. Evol. Microbiol.">
        <title>The Global Catalogue of Microorganisms (GCM) 10K type strain sequencing project: providing services to taxonomists for standard genome sequencing and annotation.</title>
        <authorList>
            <consortium name="The Broad Institute Genomics Platform"/>
            <consortium name="The Broad Institute Genome Sequencing Center for Infectious Disease"/>
            <person name="Wu L."/>
            <person name="Ma J."/>
        </authorList>
    </citation>
    <scope>NUCLEOTIDE SEQUENCE [LARGE SCALE GENOMIC DNA]</scope>
    <source>
        <strain evidence="10">CGMCC 4.7330</strain>
    </source>
</reference>
<dbReference type="InterPro" id="IPR038637">
    <property type="entry name" value="NPCBM_sf"/>
</dbReference>
<evidence type="ECO:0000256" key="2">
    <source>
        <dbReference type="ARBA" id="ARBA00022692"/>
    </source>
</evidence>
<protein>
    <submittedName>
        <fullName evidence="9">SEFIR domain-containing protein</fullName>
    </submittedName>
</protein>
<comment type="subcellular location">
    <subcellularLocation>
        <location evidence="1">Membrane</location>
        <topology evidence="1">Single-pass type I membrane protein</topology>
    </subcellularLocation>
</comment>
<dbReference type="InterPro" id="IPR039465">
    <property type="entry name" value="IL-17_rcpt-like"/>
</dbReference>
<keyword evidence="2" id="KW-0812">Transmembrane</keyword>